<dbReference type="Proteomes" id="UP000199050">
    <property type="component" value="Unassembled WGS sequence"/>
</dbReference>
<dbReference type="PANTHER" id="PTHR34975:SF2">
    <property type="entry name" value="SPORE GERMINATION PROTEIN A2"/>
    <property type="match status" value="1"/>
</dbReference>
<evidence type="ECO:0000313" key="9">
    <source>
        <dbReference type="EMBL" id="SDJ66119.1"/>
    </source>
</evidence>
<feature type="transmembrane region" description="Helical" evidence="8">
    <location>
        <begin position="221"/>
        <end position="244"/>
    </location>
</feature>
<comment type="similarity">
    <text evidence="2">Belongs to the amino acid-polyamine-organocation (APC) superfamily. Spore germination protein (SGP) (TC 2.A.3.9) family.</text>
</comment>
<evidence type="ECO:0000256" key="2">
    <source>
        <dbReference type="ARBA" id="ARBA00007998"/>
    </source>
</evidence>
<accession>A0A1G8VJJ8</accession>
<dbReference type="OrthoDB" id="2716906at2"/>
<keyword evidence="10" id="KW-1185">Reference proteome</keyword>
<evidence type="ECO:0000256" key="3">
    <source>
        <dbReference type="ARBA" id="ARBA00022448"/>
    </source>
</evidence>
<dbReference type="STRING" id="1174501.SAMN05216192_12146"/>
<gene>
    <name evidence="9" type="ORF">SAMN05216192_12146</name>
</gene>
<evidence type="ECO:0000256" key="4">
    <source>
        <dbReference type="ARBA" id="ARBA00022544"/>
    </source>
</evidence>
<feature type="transmembrane region" description="Helical" evidence="8">
    <location>
        <begin position="273"/>
        <end position="292"/>
    </location>
</feature>
<evidence type="ECO:0000256" key="5">
    <source>
        <dbReference type="ARBA" id="ARBA00022692"/>
    </source>
</evidence>
<evidence type="ECO:0000313" key="10">
    <source>
        <dbReference type="Proteomes" id="UP000199050"/>
    </source>
</evidence>
<dbReference type="Pfam" id="PF03845">
    <property type="entry name" value="Spore_permease"/>
    <property type="match status" value="1"/>
</dbReference>
<dbReference type="AlphaFoldDB" id="A0A1G8VJJ8"/>
<keyword evidence="7 8" id="KW-0472">Membrane</keyword>
<feature type="transmembrane region" description="Helical" evidence="8">
    <location>
        <begin position="304"/>
        <end position="324"/>
    </location>
</feature>
<organism evidence="9 10">
    <name type="scientific">Paenibacillus typhae</name>
    <dbReference type="NCBI Taxonomy" id="1174501"/>
    <lineage>
        <taxon>Bacteria</taxon>
        <taxon>Bacillati</taxon>
        <taxon>Bacillota</taxon>
        <taxon>Bacilli</taxon>
        <taxon>Bacillales</taxon>
        <taxon>Paenibacillaceae</taxon>
        <taxon>Paenibacillus</taxon>
    </lineage>
</organism>
<dbReference type="InterPro" id="IPR004761">
    <property type="entry name" value="Spore_GerAB"/>
</dbReference>
<evidence type="ECO:0000256" key="7">
    <source>
        <dbReference type="ARBA" id="ARBA00023136"/>
    </source>
</evidence>
<dbReference type="RefSeq" id="WP_090716049.1">
    <property type="nucleotide sequence ID" value="NZ_CBCSKY010000021.1"/>
</dbReference>
<feature type="transmembrane region" description="Helical" evidence="8">
    <location>
        <begin position="12"/>
        <end position="31"/>
    </location>
</feature>
<keyword evidence="3" id="KW-0813">Transport</keyword>
<evidence type="ECO:0000256" key="6">
    <source>
        <dbReference type="ARBA" id="ARBA00022989"/>
    </source>
</evidence>
<keyword evidence="4" id="KW-0309">Germination</keyword>
<feature type="transmembrane region" description="Helical" evidence="8">
    <location>
        <begin position="190"/>
        <end position="209"/>
    </location>
</feature>
<feature type="transmembrane region" description="Helical" evidence="8">
    <location>
        <begin position="336"/>
        <end position="358"/>
    </location>
</feature>
<feature type="transmembrane region" description="Helical" evidence="8">
    <location>
        <begin position="115"/>
        <end position="138"/>
    </location>
</feature>
<sequence length="367" mass="40573">MFTRTDDKITATQAAVFLNNTVLGAGILTLPRGVSEAVKTPDSWLSVTLGGIIVMAVVTLMVKISQQFPGKTIFQYAGRIVGRVPGAVLCLLLVLYFLILAGFEIRSLAEVTLFFLLEGTPIWAIVLPFIWAGTYLVYGGINSIARVFQIVFPISIMILMICYALSFRLFDIDNLRPVLGNGIMPVIRGLKSTVLVYSGCEVILTLVAFMQKPGQAVKTMLIGIGIPVGLYLLTVVMVIGGLSIDSVITSTWPTIDLIRSFEISGFLFERMEFPLMVIWLMQMFCNFCSFFFQASLGLSQILKLKVHPVIYMLVPVIFISAMIPKTVNEVFSLGDFIGRMGLVLFLLLPVLLSIIWLIRTKGLKQHV</sequence>
<dbReference type="EMBL" id="FNDX01000021">
    <property type="protein sequence ID" value="SDJ66119.1"/>
    <property type="molecule type" value="Genomic_DNA"/>
</dbReference>
<dbReference type="NCBIfam" id="TIGR00912">
    <property type="entry name" value="2A0309"/>
    <property type="match status" value="1"/>
</dbReference>
<reference evidence="10" key="1">
    <citation type="submission" date="2016-10" db="EMBL/GenBank/DDBJ databases">
        <authorList>
            <person name="Varghese N."/>
            <person name="Submissions S."/>
        </authorList>
    </citation>
    <scope>NUCLEOTIDE SEQUENCE [LARGE SCALE GENOMIC DNA]</scope>
    <source>
        <strain evidence="10">CGMCC 1.11012</strain>
    </source>
</reference>
<keyword evidence="5 8" id="KW-0812">Transmembrane</keyword>
<proteinExistence type="inferred from homology"/>
<feature type="transmembrane region" description="Helical" evidence="8">
    <location>
        <begin position="43"/>
        <end position="64"/>
    </location>
</feature>
<evidence type="ECO:0000256" key="8">
    <source>
        <dbReference type="SAM" id="Phobius"/>
    </source>
</evidence>
<evidence type="ECO:0000256" key="1">
    <source>
        <dbReference type="ARBA" id="ARBA00004141"/>
    </source>
</evidence>
<protein>
    <submittedName>
        <fullName evidence="9">Spore germination protein</fullName>
    </submittedName>
</protein>
<feature type="transmembrane region" description="Helical" evidence="8">
    <location>
        <begin position="150"/>
        <end position="170"/>
    </location>
</feature>
<comment type="subcellular location">
    <subcellularLocation>
        <location evidence="1">Membrane</location>
        <topology evidence="1">Multi-pass membrane protein</topology>
    </subcellularLocation>
</comment>
<feature type="transmembrane region" description="Helical" evidence="8">
    <location>
        <begin position="84"/>
        <end position="103"/>
    </location>
</feature>
<dbReference type="PANTHER" id="PTHR34975">
    <property type="entry name" value="SPORE GERMINATION PROTEIN A2"/>
    <property type="match status" value="1"/>
</dbReference>
<dbReference type="GO" id="GO:0016020">
    <property type="term" value="C:membrane"/>
    <property type="evidence" value="ECO:0007669"/>
    <property type="project" value="UniProtKB-SubCell"/>
</dbReference>
<keyword evidence="6 8" id="KW-1133">Transmembrane helix</keyword>
<dbReference type="GO" id="GO:0009847">
    <property type="term" value="P:spore germination"/>
    <property type="evidence" value="ECO:0007669"/>
    <property type="project" value="InterPro"/>
</dbReference>
<name>A0A1G8VJJ8_9BACL</name>